<keyword evidence="2" id="KW-0472">Membrane</keyword>
<organism evidence="3">
    <name type="scientific">Anopheles marajoara</name>
    <dbReference type="NCBI Taxonomy" id="58244"/>
    <lineage>
        <taxon>Eukaryota</taxon>
        <taxon>Metazoa</taxon>
        <taxon>Ecdysozoa</taxon>
        <taxon>Arthropoda</taxon>
        <taxon>Hexapoda</taxon>
        <taxon>Insecta</taxon>
        <taxon>Pterygota</taxon>
        <taxon>Neoptera</taxon>
        <taxon>Endopterygota</taxon>
        <taxon>Diptera</taxon>
        <taxon>Nematocera</taxon>
        <taxon>Culicoidea</taxon>
        <taxon>Culicidae</taxon>
        <taxon>Anophelinae</taxon>
        <taxon>Anopheles</taxon>
    </lineage>
</organism>
<evidence type="ECO:0000256" key="1">
    <source>
        <dbReference type="SAM" id="MobiDB-lite"/>
    </source>
</evidence>
<accession>A0A2M4C0E2</accession>
<name>A0A2M4C0E2_9DIPT</name>
<keyword evidence="2" id="KW-1133">Transmembrane helix</keyword>
<evidence type="ECO:0000256" key="2">
    <source>
        <dbReference type="SAM" id="Phobius"/>
    </source>
</evidence>
<feature type="transmembrane region" description="Helical" evidence="2">
    <location>
        <begin position="167"/>
        <end position="188"/>
    </location>
</feature>
<sequence>MSSVMGTSTKAQRKQPKMLLRSTSFQKLCSIPYNFKLEVVRTYQEHIKTVIRFLKIVTRAYMVSICLRLLSTIITVTKVVKIRNLLMKRRPAPNPHELKETQRENPSPTARATSSSRFPRSRVATSGLPELYLATAQLILTYSCILYIGFQISFLFYILWWSSTVPFGLIFLVLGLSYMGFILGKIALNGKFCLA</sequence>
<feature type="transmembrane region" description="Helical" evidence="2">
    <location>
        <begin position="60"/>
        <end position="80"/>
    </location>
</feature>
<feature type="region of interest" description="Disordered" evidence="1">
    <location>
        <begin position="92"/>
        <end position="121"/>
    </location>
</feature>
<reference evidence="3" key="1">
    <citation type="submission" date="2018-01" db="EMBL/GenBank/DDBJ databases">
        <title>An insight into the sialome of Amazonian anophelines.</title>
        <authorList>
            <person name="Ribeiro J.M."/>
            <person name="Scarpassa V."/>
            <person name="Calvo E."/>
        </authorList>
    </citation>
    <scope>NUCLEOTIDE SEQUENCE</scope>
    <source>
        <tissue evidence="3">Salivary glands</tissue>
    </source>
</reference>
<dbReference type="EMBL" id="GGFJ01009621">
    <property type="protein sequence ID" value="MBW58762.1"/>
    <property type="molecule type" value="Transcribed_RNA"/>
</dbReference>
<keyword evidence="2" id="KW-0812">Transmembrane</keyword>
<protein>
    <submittedName>
        <fullName evidence="3">Uncharacterized protein</fullName>
    </submittedName>
</protein>
<dbReference type="AlphaFoldDB" id="A0A2M4C0E2"/>
<feature type="compositionally biased region" description="Polar residues" evidence="1">
    <location>
        <begin position="104"/>
        <end position="118"/>
    </location>
</feature>
<feature type="transmembrane region" description="Helical" evidence="2">
    <location>
        <begin position="139"/>
        <end position="161"/>
    </location>
</feature>
<evidence type="ECO:0000313" key="3">
    <source>
        <dbReference type="EMBL" id="MBW58762.1"/>
    </source>
</evidence>
<proteinExistence type="predicted"/>